<geneLocation type="plasmid" evidence="1 2">
    <name>unnamed3</name>
</geneLocation>
<dbReference type="AlphaFoldDB" id="A0A9E7SZJ8"/>
<dbReference type="EMBL" id="CP100358">
    <property type="protein sequence ID" value="UTF55978.1"/>
    <property type="molecule type" value="Genomic_DNA"/>
</dbReference>
<dbReference type="RefSeq" id="WP_254161535.1">
    <property type="nucleotide sequence ID" value="NZ_CP100358.1"/>
</dbReference>
<keyword evidence="1" id="KW-0614">Plasmid</keyword>
<evidence type="ECO:0000313" key="2">
    <source>
        <dbReference type="Proteomes" id="UP001056855"/>
    </source>
</evidence>
<protein>
    <submittedName>
        <fullName evidence="1">Uncharacterized protein</fullName>
    </submittedName>
</protein>
<name>A0A9E7SZJ8_9EURY</name>
<dbReference type="Proteomes" id="UP001056855">
    <property type="component" value="Plasmid unnamed3"/>
</dbReference>
<evidence type="ECO:0000313" key="1">
    <source>
        <dbReference type="EMBL" id="UTF55978.1"/>
    </source>
</evidence>
<proteinExistence type="predicted"/>
<reference evidence="1" key="1">
    <citation type="submission" date="2022-06" db="EMBL/GenBank/DDBJ databases">
        <title>Diverse halophilic archaea isolated from saline environments.</title>
        <authorList>
            <person name="Cui H.-L."/>
        </authorList>
    </citation>
    <scope>NUCLEOTIDE SEQUENCE</scope>
    <source>
        <strain evidence="1">WLHS1</strain>
        <plasmid evidence="1">unnamed3</plasmid>
    </source>
</reference>
<dbReference type="KEGG" id="sawl:NGM29_21025"/>
<organism evidence="1 2">
    <name type="scientific">Natronosalvus rutilus</name>
    <dbReference type="NCBI Taxonomy" id="2953753"/>
    <lineage>
        <taxon>Archaea</taxon>
        <taxon>Methanobacteriati</taxon>
        <taxon>Methanobacteriota</taxon>
        <taxon>Stenosarchaea group</taxon>
        <taxon>Halobacteria</taxon>
        <taxon>Halobacteriales</taxon>
        <taxon>Natrialbaceae</taxon>
        <taxon>Natronosalvus</taxon>
    </lineage>
</organism>
<accession>A0A9E7SZJ8</accession>
<gene>
    <name evidence="1" type="ORF">NGM29_21025</name>
</gene>
<keyword evidence="2" id="KW-1185">Reference proteome</keyword>
<sequence>MPDDTTDLSVEVRRNDYGTSGDVLHLKARQAERSMSNNIVTEGLLGLAGDIAGKRVNMGFENVKVQGSIQSTQEGTYPTGGNYPDINTDEWGRATEKEMALTHAFRTWGPNSADGFDTLIWGPREISGMFSKLTTTQNRGDNGPDQYTFSFEWSHTDVYVGDD</sequence>
<dbReference type="GeneID" id="73292585"/>